<keyword evidence="2" id="KW-0378">Hydrolase</keyword>
<keyword evidence="3" id="KW-1185">Reference proteome</keyword>
<dbReference type="Pfam" id="PF20408">
    <property type="entry name" value="Abhydrolase_11"/>
    <property type="match status" value="1"/>
</dbReference>
<comment type="caution">
    <text evidence="2">The sequence shown here is derived from an EMBL/GenBank/DDBJ whole genome shotgun (WGS) entry which is preliminary data.</text>
</comment>
<dbReference type="Gene3D" id="3.40.50.1820">
    <property type="entry name" value="alpha/beta hydrolase"/>
    <property type="match status" value="1"/>
</dbReference>
<organism evidence="2 3">
    <name type="scientific">Streptomyces griseoincarnatus</name>
    <dbReference type="NCBI Taxonomy" id="29305"/>
    <lineage>
        <taxon>Bacteria</taxon>
        <taxon>Bacillati</taxon>
        <taxon>Actinomycetota</taxon>
        <taxon>Actinomycetes</taxon>
        <taxon>Kitasatosporales</taxon>
        <taxon>Streptomycetaceae</taxon>
        <taxon>Streptomyces</taxon>
        <taxon>Streptomyces griseoincarnatus group</taxon>
    </lineage>
</organism>
<dbReference type="InterPro" id="IPR046879">
    <property type="entry name" value="KANL3/Tex30_Abhydrolase"/>
</dbReference>
<dbReference type="InterPro" id="IPR029058">
    <property type="entry name" value="AB_hydrolase_fold"/>
</dbReference>
<reference evidence="2 3" key="1">
    <citation type="submission" date="2022-06" db="EMBL/GenBank/DDBJ databases">
        <title>Whole genome sequence of Streptomyces griseoincarnatus RB7AG.</title>
        <authorList>
            <person name="Ray L."/>
            <person name="Behera S."/>
            <person name="Panda A.N."/>
        </authorList>
    </citation>
    <scope>NUCLEOTIDE SEQUENCE [LARGE SCALE GENOMIC DNA]</scope>
    <source>
        <strain evidence="2 3">RB7AG</strain>
    </source>
</reference>
<name>A0ABT0VMI7_STRGI</name>
<accession>A0ABT0VMI7</accession>
<protein>
    <submittedName>
        <fullName evidence="2">Alpha/beta hydrolase</fullName>
    </submittedName>
</protein>
<evidence type="ECO:0000259" key="1">
    <source>
        <dbReference type="Pfam" id="PF20408"/>
    </source>
</evidence>
<dbReference type="Proteomes" id="UP001523263">
    <property type="component" value="Unassembled WGS sequence"/>
</dbReference>
<evidence type="ECO:0000313" key="3">
    <source>
        <dbReference type="Proteomes" id="UP001523263"/>
    </source>
</evidence>
<dbReference type="SUPFAM" id="SSF53474">
    <property type="entry name" value="alpha/beta-Hydrolases"/>
    <property type="match status" value="1"/>
</dbReference>
<proteinExistence type="predicted"/>
<gene>
    <name evidence="2" type="ORF">NC658_02750</name>
</gene>
<feature type="domain" description="KANL3/Tex30 alpha/beta hydrolase-like" evidence="1">
    <location>
        <begin position="76"/>
        <end position="195"/>
    </location>
</feature>
<dbReference type="EMBL" id="JAMQBH010000001">
    <property type="protein sequence ID" value="MCM2512180.1"/>
    <property type="molecule type" value="Genomic_DNA"/>
</dbReference>
<dbReference type="GO" id="GO:0016787">
    <property type="term" value="F:hydrolase activity"/>
    <property type="evidence" value="ECO:0007669"/>
    <property type="project" value="UniProtKB-KW"/>
</dbReference>
<sequence length="231" mass="25207">MRDHDSTSATSTLWLRNCPRQPRAAIVTLHGGRTDGYQTSRPWHLAALRMRPVLRAAASALPLDDVVLAHARYRHRGWNRNDPLIDTYRALGELPRIAGPVPVVLIGHSMGGRAALRAASHPQVRGVLALAPWLPTGEPTAQLSGKTAVVVHGEHDRVTSPRASADYVRRARADRARIGMIVIRKGDHAMARRSSLWHRTVATVVNELLHPEVPPRGLTAAGCSATEPLLL</sequence>
<evidence type="ECO:0000313" key="2">
    <source>
        <dbReference type="EMBL" id="MCM2512180.1"/>
    </source>
</evidence>